<name>A0A7U2I407_PHANO</name>
<proteinExistence type="predicted"/>
<evidence type="ECO:0000313" key="1">
    <source>
        <dbReference type="EMBL" id="QRD00934.1"/>
    </source>
</evidence>
<protein>
    <submittedName>
        <fullName evidence="1">Uncharacterized protein</fullName>
    </submittedName>
</protein>
<dbReference type="Proteomes" id="UP000663193">
    <property type="component" value="Chromosome 11"/>
</dbReference>
<accession>A0A7U2I407</accession>
<dbReference type="EMBL" id="CP069033">
    <property type="protein sequence ID" value="QRD00934.1"/>
    <property type="molecule type" value="Genomic_DNA"/>
</dbReference>
<gene>
    <name evidence="1" type="ORF">JI435_415990</name>
</gene>
<dbReference type="VEuPathDB" id="FungiDB:JI435_415990"/>
<sequence>MFQEGHRTREAIPSLTLRLVVRLTWNASVFRPTCKHAECKVKCHIKQRDLHWQRQVDFPLHSQWSGSATKTVSSACQTCALLSMDELSSPLMMVWHTSRLC</sequence>
<reference evidence="2" key="1">
    <citation type="journal article" date="2021" name="BMC Genomics">
        <title>Chromosome-level genome assembly and manually-curated proteome of model necrotroph Parastagonospora nodorum Sn15 reveals a genome-wide trove of candidate effector homologs, and redundancy of virulence-related functions within an accessory chromosome.</title>
        <authorList>
            <person name="Bertazzoni S."/>
            <person name="Jones D.A.B."/>
            <person name="Phan H.T."/>
            <person name="Tan K.-C."/>
            <person name="Hane J.K."/>
        </authorList>
    </citation>
    <scope>NUCLEOTIDE SEQUENCE [LARGE SCALE GENOMIC DNA]</scope>
    <source>
        <strain evidence="2">SN15 / ATCC MYA-4574 / FGSC 10173)</strain>
    </source>
</reference>
<organism evidence="1 2">
    <name type="scientific">Phaeosphaeria nodorum (strain SN15 / ATCC MYA-4574 / FGSC 10173)</name>
    <name type="common">Glume blotch fungus</name>
    <name type="synonym">Parastagonospora nodorum</name>
    <dbReference type="NCBI Taxonomy" id="321614"/>
    <lineage>
        <taxon>Eukaryota</taxon>
        <taxon>Fungi</taxon>
        <taxon>Dikarya</taxon>
        <taxon>Ascomycota</taxon>
        <taxon>Pezizomycotina</taxon>
        <taxon>Dothideomycetes</taxon>
        <taxon>Pleosporomycetidae</taxon>
        <taxon>Pleosporales</taxon>
        <taxon>Pleosporineae</taxon>
        <taxon>Phaeosphaeriaceae</taxon>
        <taxon>Parastagonospora</taxon>
    </lineage>
</organism>
<dbReference type="AlphaFoldDB" id="A0A7U2I407"/>
<evidence type="ECO:0000313" key="2">
    <source>
        <dbReference type="Proteomes" id="UP000663193"/>
    </source>
</evidence>
<keyword evidence="2" id="KW-1185">Reference proteome</keyword>